<dbReference type="GO" id="GO:0046872">
    <property type="term" value="F:metal ion binding"/>
    <property type="evidence" value="ECO:0007669"/>
    <property type="project" value="UniProtKB-KW"/>
</dbReference>
<accession>A0A8J2JRM5</accession>
<evidence type="ECO:0000256" key="6">
    <source>
        <dbReference type="ARBA" id="ARBA00022679"/>
    </source>
</evidence>
<dbReference type="Proteomes" id="UP000708208">
    <property type="component" value="Unassembled WGS sequence"/>
</dbReference>
<feature type="domain" description="Ricin B lectin" evidence="16">
    <location>
        <begin position="309"/>
        <end position="428"/>
    </location>
</feature>
<evidence type="ECO:0000256" key="1">
    <source>
        <dbReference type="ARBA" id="ARBA00001936"/>
    </source>
</evidence>
<keyword evidence="7" id="KW-0812">Transmembrane</keyword>
<keyword evidence="8" id="KW-0479">Metal-binding</keyword>
<dbReference type="PANTHER" id="PTHR11675">
    <property type="entry name" value="N-ACETYLGALACTOSAMINYLTRANSFERASE"/>
    <property type="match status" value="1"/>
</dbReference>
<sequence>HNEAWSTLLRSVHSVLNRSPPELLKEIILVDDCSKQEHLKSQLEEYMRKFPKVKIVRSPTRVGLIRARILGANAARGKVLTFLDSHIEATEGWLQPLLDRIGRNYTTVVCPVIDVIDDTTFEYKYDTGPPESITHSVGIFDWDLTFKWATLSEREKKRHNDKSEPFFSPTMAGGLFSISKLFFDRLGQYDPEFDIWGGENLELSFKVWMCGGSLEIIPCSHVGHIFRHRSPYQWRSGVNVIKRNLVRLAKVWTDDYGKYYFRKIGNDLGDYGDISPRIALRKRLKCKSFKWYIQHVYPEIFIPDKGYAFGEIRNVGLGGNMCLDSTMDIKNVNPVGLYLCHGQGGNQAFSFTQNFEIRREESCVDYAGDKVIPFPCHGSRGNQEWRYDSVKQQLRHQIYQKCLGMEPLDKLVMEFCDDNKQTQKWKLQNYRDVIAEDTEEEN</sequence>
<feature type="non-terminal residue" evidence="17">
    <location>
        <position position="1"/>
    </location>
</feature>
<keyword evidence="15" id="KW-0464">Manganese</keyword>
<evidence type="ECO:0000259" key="16">
    <source>
        <dbReference type="SMART" id="SM00458"/>
    </source>
</evidence>
<evidence type="ECO:0000256" key="7">
    <source>
        <dbReference type="ARBA" id="ARBA00022692"/>
    </source>
</evidence>
<name>A0A8J2JRM5_9HEXA</name>
<evidence type="ECO:0000256" key="2">
    <source>
        <dbReference type="ARBA" id="ARBA00004323"/>
    </source>
</evidence>
<dbReference type="GO" id="GO:0006493">
    <property type="term" value="P:protein O-linked glycosylation"/>
    <property type="evidence" value="ECO:0007669"/>
    <property type="project" value="TreeGrafter"/>
</dbReference>
<keyword evidence="11" id="KW-1133">Transmembrane helix</keyword>
<dbReference type="EMBL" id="CAJVCH010089898">
    <property type="protein sequence ID" value="CAG7722498.1"/>
    <property type="molecule type" value="Genomic_DNA"/>
</dbReference>
<dbReference type="SMART" id="SM00458">
    <property type="entry name" value="RICIN"/>
    <property type="match status" value="1"/>
</dbReference>
<reference evidence="17" key="1">
    <citation type="submission" date="2021-06" db="EMBL/GenBank/DDBJ databases">
        <authorList>
            <person name="Hodson N. C."/>
            <person name="Mongue J. A."/>
            <person name="Jaron S. K."/>
        </authorList>
    </citation>
    <scope>NUCLEOTIDE SEQUENCE</scope>
</reference>
<dbReference type="GO" id="GO:0004653">
    <property type="term" value="F:polypeptide N-acetylgalactosaminyltransferase activity"/>
    <property type="evidence" value="ECO:0007669"/>
    <property type="project" value="UniProtKB-ARBA"/>
</dbReference>
<evidence type="ECO:0000256" key="8">
    <source>
        <dbReference type="ARBA" id="ARBA00022723"/>
    </source>
</evidence>
<dbReference type="OrthoDB" id="6119243at2759"/>
<comment type="similarity">
    <text evidence="4">Belongs to the glycosyltransferase 2 family. GalNAc-T subfamily.</text>
</comment>
<dbReference type="InterPro" id="IPR001173">
    <property type="entry name" value="Glyco_trans_2-like"/>
</dbReference>
<comment type="caution">
    <text evidence="17">The sequence shown here is derived from an EMBL/GenBank/DDBJ whole genome shotgun (WGS) entry which is preliminary data.</text>
</comment>
<dbReference type="FunFam" id="3.90.550.10:FF:000021">
    <property type="entry name" value="Polypeptide N-acetylgalactosaminyltransferase"/>
    <property type="match status" value="1"/>
</dbReference>
<dbReference type="PROSITE" id="PS50231">
    <property type="entry name" value="RICIN_B_LECTIN"/>
    <property type="match status" value="1"/>
</dbReference>
<dbReference type="InterPro" id="IPR045885">
    <property type="entry name" value="GalNAc-T"/>
</dbReference>
<keyword evidence="18" id="KW-1185">Reference proteome</keyword>
<dbReference type="AlphaFoldDB" id="A0A8J2JRM5"/>
<evidence type="ECO:0000256" key="9">
    <source>
        <dbReference type="ARBA" id="ARBA00022734"/>
    </source>
</evidence>
<dbReference type="Pfam" id="PF00652">
    <property type="entry name" value="Ricin_B_lectin"/>
    <property type="match status" value="1"/>
</dbReference>
<keyword evidence="5" id="KW-0328">Glycosyltransferase</keyword>
<evidence type="ECO:0000256" key="12">
    <source>
        <dbReference type="ARBA" id="ARBA00023034"/>
    </source>
</evidence>
<keyword evidence="6" id="KW-0808">Transferase</keyword>
<dbReference type="GO" id="GO:0000139">
    <property type="term" value="C:Golgi membrane"/>
    <property type="evidence" value="ECO:0007669"/>
    <property type="project" value="UniProtKB-SubCell"/>
</dbReference>
<proteinExistence type="inferred from homology"/>
<dbReference type="InterPro" id="IPR000772">
    <property type="entry name" value="Ricin_B_lectin"/>
</dbReference>
<evidence type="ECO:0000256" key="10">
    <source>
        <dbReference type="ARBA" id="ARBA00022968"/>
    </source>
</evidence>
<evidence type="ECO:0000313" key="17">
    <source>
        <dbReference type="EMBL" id="CAG7722498.1"/>
    </source>
</evidence>
<dbReference type="CDD" id="cd02510">
    <property type="entry name" value="pp-GalNAc-T"/>
    <property type="match status" value="1"/>
</dbReference>
<evidence type="ECO:0000256" key="13">
    <source>
        <dbReference type="ARBA" id="ARBA00023136"/>
    </source>
</evidence>
<comment type="subcellular location">
    <subcellularLocation>
        <location evidence="2">Golgi apparatus membrane</location>
        <topology evidence="2">Single-pass type II membrane protein</topology>
    </subcellularLocation>
</comment>
<keyword evidence="14" id="KW-1015">Disulfide bond</keyword>
<evidence type="ECO:0000256" key="15">
    <source>
        <dbReference type="ARBA" id="ARBA00023211"/>
    </source>
</evidence>
<protein>
    <recommendedName>
        <fullName evidence="16">Ricin B lectin domain-containing protein</fullName>
    </recommendedName>
</protein>
<keyword evidence="12" id="KW-0333">Golgi apparatus</keyword>
<keyword evidence="9" id="KW-0430">Lectin</keyword>
<evidence type="ECO:0000256" key="5">
    <source>
        <dbReference type="ARBA" id="ARBA00022676"/>
    </source>
</evidence>
<dbReference type="Pfam" id="PF00535">
    <property type="entry name" value="Glycos_transf_2"/>
    <property type="match status" value="1"/>
</dbReference>
<keyword evidence="10" id="KW-0735">Signal-anchor</keyword>
<evidence type="ECO:0000256" key="3">
    <source>
        <dbReference type="ARBA" id="ARBA00004922"/>
    </source>
</evidence>
<evidence type="ECO:0000256" key="4">
    <source>
        <dbReference type="ARBA" id="ARBA00005680"/>
    </source>
</evidence>
<evidence type="ECO:0000256" key="14">
    <source>
        <dbReference type="ARBA" id="ARBA00023157"/>
    </source>
</evidence>
<organism evidence="17 18">
    <name type="scientific">Allacma fusca</name>
    <dbReference type="NCBI Taxonomy" id="39272"/>
    <lineage>
        <taxon>Eukaryota</taxon>
        <taxon>Metazoa</taxon>
        <taxon>Ecdysozoa</taxon>
        <taxon>Arthropoda</taxon>
        <taxon>Hexapoda</taxon>
        <taxon>Collembola</taxon>
        <taxon>Symphypleona</taxon>
        <taxon>Sminthuridae</taxon>
        <taxon>Allacma</taxon>
    </lineage>
</organism>
<evidence type="ECO:0000313" key="18">
    <source>
        <dbReference type="Proteomes" id="UP000708208"/>
    </source>
</evidence>
<dbReference type="CDD" id="cd23462">
    <property type="entry name" value="beta-trefoil_Ricin_Pgant9-like"/>
    <property type="match status" value="1"/>
</dbReference>
<keyword evidence="13" id="KW-0472">Membrane</keyword>
<dbReference type="FunFam" id="2.80.10.50:FF:000123">
    <property type="entry name" value="Polypeptide N-acetylgalactosaminyltransferase"/>
    <property type="match status" value="1"/>
</dbReference>
<comment type="pathway">
    <text evidence="3">Protein modification; protein glycosylation.</text>
</comment>
<dbReference type="GO" id="GO:0030246">
    <property type="term" value="F:carbohydrate binding"/>
    <property type="evidence" value="ECO:0007669"/>
    <property type="project" value="UniProtKB-KW"/>
</dbReference>
<comment type="cofactor">
    <cofactor evidence="1">
        <name>Mn(2+)</name>
        <dbReference type="ChEBI" id="CHEBI:29035"/>
    </cofactor>
</comment>
<evidence type="ECO:0000256" key="11">
    <source>
        <dbReference type="ARBA" id="ARBA00022989"/>
    </source>
</evidence>
<gene>
    <name evidence="17" type="ORF">AFUS01_LOCUS11629</name>
</gene>
<dbReference type="PANTHER" id="PTHR11675:SF131">
    <property type="entry name" value="POLYPEPTIDE N-ACETYLGALACTOSAMINYLTRANSFERASE 9-RELATED"/>
    <property type="match status" value="1"/>
</dbReference>